<organism evidence="1 2">
    <name type="scientific">Anncaliia algerae PRA339</name>
    <dbReference type="NCBI Taxonomy" id="1288291"/>
    <lineage>
        <taxon>Eukaryota</taxon>
        <taxon>Fungi</taxon>
        <taxon>Fungi incertae sedis</taxon>
        <taxon>Microsporidia</taxon>
        <taxon>Tubulinosematoidea</taxon>
        <taxon>Tubulinosematidae</taxon>
        <taxon>Anncaliia</taxon>
    </lineage>
</organism>
<reference evidence="1 2" key="2">
    <citation type="submission" date="2014-03" db="EMBL/GenBank/DDBJ databases">
        <title>The Genome Sequence of Anncaliia algerae insect isolate PRA339.</title>
        <authorList>
            <consortium name="The Broad Institute Genome Sequencing Platform"/>
            <consortium name="The Broad Institute Genome Sequencing Center for Infectious Disease"/>
            <person name="Cuomo C."/>
            <person name="Becnel J."/>
            <person name="Sanscrainte N."/>
            <person name="Walker B."/>
            <person name="Young S.K."/>
            <person name="Zeng Q."/>
            <person name="Gargeya S."/>
            <person name="Fitzgerald M."/>
            <person name="Haas B."/>
            <person name="Abouelleil A."/>
            <person name="Alvarado L."/>
            <person name="Arachchi H.M."/>
            <person name="Berlin A.M."/>
            <person name="Chapman S.B."/>
            <person name="Dewar J."/>
            <person name="Goldberg J."/>
            <person name="Griggs A."/>
            <person name="Gujja S."/>
            <person name="Hansen M."/>
            <person name="Howarth C."/>
            <person name="Imamovic A."/>
            <person name="Larimer J."/>
            <person name="McCowan C."/>
            <person name="Murphy C."/>
            <person name="Neiman D."/>
            <person name="Pearson M."/>
            <person name="Priest M."/>
            <person name="Roberts A."/>
            <person name="Saif S."/>
            <person name="Shea T."/>
            <person name="Sisk P."/>
            <person name="Sykes S."/>
            <person name="Wortman J."/>
            <person name="Nusbaum C."/>
            <person name="Birren B."/>
        </authorList>
    </citation>
    <scope>NUCLEOTIDE SEQUENCE [LARGE SCALE GENOMIC DNA]</scope>
    <source>
        <strain evidence="1 2">PRA339</strain>
    </source>
</reference>
<dbReference type="VEuPathDB" id="MicrosporidiaDB:H312_00953"/>
<dbReference type="EMBL" id="KK365139">
    <property type="protein sequence ID" value="KCZ81629.1"/>
    <property type="molecule type" value="Genomic_DNA"/>
</dbReference>
<sequence length="135" mass="15955">MHLICYRCMTSVPFTLKIKHSLIILTHSFKAIEFVIGKIRKTNLIKKFNNYLFDCSLLLRKQFDILVKGLLSDHLHKNLKNIQFLSSYLKEKKIFLLYFVLLQSSLNHLQENPSFTFLTLLISHNSYNKCKANYL</sequence>
<protein>
    <submittedName>
        <fullName evidence="1">Uncharacterized protein</fullName>
    </submittedName>
</protein>
<name>A0A059F3S1_9MICR</name>
<gene>
    <name evidence="1" type="ORF">H312_00953</name>
</gene>
<keyword evidence="2" id="KW-1185">Reference proteome</keyword>
<dbReference type="Proteomes" id="UP000030655">
    <property type="component" value="Unassembled WGS sequence"/>
</dbReference>
<evidence type="ECO:0000313" key="1">
    <source>
        <dbReference type="EMBL" id="KCZ81629.1"/>
    </source>
</evidence>
<dbReference type="AlphaFoldDB" id="A0A059F3S1"/>
<proteinExistence type="predicted"/>
<accession>A0A059F3S1</accession>
<dbReference type="HOGENOM" id="CLU_1885269_0_0_1"/>
<evidence type="ECO:0000313" key="2">
    <source>
        <dbReference type="Proteomes" id="UP000030655"/>
    </source>
</evidence>
<reference evidence="2" key="1">
    <citation type="submission" date="2013-02" db="EMBL/GenBank/DDBJ databases">
        <authorList>
            <consortium name="The Broad Institute Genome Sequencing Platform"/>
            <person name="Cuomo C."/>
            <person name="Becnel J."/>
            <person name="Sanscrainte N."/>
            <person name="Walker B."/>
            <person name="Young S.K."/>
            <person name="Zeng Q."/>
            <person name="Gargeya S."/>
            <person name="Fitzgerald M."/>
            <person name="Haas B."/>
            <person name="Abouelleil A."/>
            <person name="Alvarado L."/>
            <person name="Arachchi H.M."/>
            <person name="Berlin A.M."/>
            <person name="Chapman S.B."/>
            <person name="Dewar J."/>
            <person name="Goldberg J."/>
            <person name="Griggs A."/>
            <person name="Gujja S."/>
            <person name="Hansen M."/>
            <person name="Howarth C."/>
            <person name="Imamovic A."/>
            <person name="Larimer J."/>
            <person name="McCowan C."/>
            <person name="Murphy C."/>
            <person name="Neiman D."/>
            <person name="Pearson M."/>
            <person name="Priest M."/>
            <person name="Roberts A."/>
            <person name="Saif S."/>
            <person name="Shea T."/>
            <person name="Sisk P."/>
            <person name="Sykes S."/>
            <person name="Wortman J."/>
            <person name="Nusbaum C."/>
            <person name="Birren B."/>
        </authorList>
    </citation>
    <scope>NUCLEOTIDE SEQUENCE [LARGE SCALE GENOMIC DNA]</scope>
    <source>
        <strain evidence="2">PRA339</strain>
    </source>
</reference>